<dbReference type="Proteomes" id="UP000276834">
    <property type="component" value="Unassembled WGS sequence"/>
</dbReference>
<proteinExistence type="predicted"/>
<feature type="region of interest" description="Disordered" evidence="1">
    <location>
        <begin position="96"/>
        <end position="120"/>
    </location>
</feature>
<name>A0A3L8Q7K5_CHLGU</name>
<dbReference type="EMBL" id="QUSF01004340">
    <property type="protein sequence ID" value="RLV63022.1"/>
    <property type="molecule type" value="Genomic_DNA"/>
</dbReference>
<evidence type="ECO:0008006" key="4">
    <source>
        <dbReference type="Google" id="ProtNLM"/>
    </source>
</evidence>
<reference evidence="2 3" key="1">
    <citation type="journal article" date="2018" name="Proc. R. Soc. B">
        <title>A non-coding region near Follistatin controls head colour polymorphism in the Gouldian finch.</title>
        <authorList>
            <person name="Toomey M.B."/>
            <person name="Marques C.I."/>
            <person name="Andrade P."/>
            <person name="Araujo P.M."/>
            <person name="Sabatino S."/>
            <person name="Gazda M.A."/>
            <person name="Afonso S."/>
            <person name="Lopes R.J."/>
            <person name="Corbo J.C."/>
            <person name="Carneiro M."/>
        </authorList>
    </citation>
    <scope>NUCLEOTIDE SEQUENCE [LARGE SCALE GENOMIC DNA]</scope>
    <source>
        <strain evidence="2">Red01</strain>
        <tissue evidence="2">Muscle</tissue>
    </source>
</reference>
<evidence type="ECO:0000313" key="2">
    <source>
        <dbReference type="EMBL" id="RLV63022.1"/>
    </source>
</evidence>
<comment type="caution">
    <text evidence="2">The sequence shown here is derived from an EMBL/GenBank/DDBJ whole genome shotgun (WGS) entry which is preliminary data.</text>
</comment>
<feature type="non-terminal residue" evidence="2">
    <location>
        <position position="120"/>
    </location>
</feature>
<evidence type="ECO:0000313" key="3">
    <source>
        <dbReference type="Proteomes" id="UP000276834"/>
    </source>
</evidence>
<protein>
    <recommendedName>
        <fullName evidence="4">PWI domain-containing protein</fullName>
    </recommendedName>
</protein>
<evidence type="ECO:0000256" key="1">
    <source>
        <dbReference type="SAM" id="MobiDB-lite"/>
    </source>
</evidence>
<accession>A0A3L8Q7K5</accession>
<organism evidence="2 3">
    <name type="scientific">Chloebia gouldiae</name>
    <name type="common">Gouldian finch</name>
    <name type="synonym">Erythrura gouldiae</name>
    <dbReference type="NCBI Taxonomy" id="44316"/>
    <lineage>
        <taxon>Eukaryota</taxon>
        <taxon>Metazoa</taxon>
        <taxon>Chordata</taxon>
        <taxon>Craniata</taxon>
        <taxon>Vertebrata</taxon>
        <taxon>Euteleostomi</taxon>
        <taxon>Archelosauria</taxon>
        <taxon>Archosauria</taxon>
        <taxon>Dinosauria</taxon>
        <taxon>Saurischia</taxon>
        <taxon>Theropoda</taxon>
        <taxon>Coelurosauria</taxon>
        <taxon>Aves</taxon>
        <taxon>Neognathae</taxon>
        <taxon>Neoaves</taxon>
        <taxon>Telluraves</taxon>
        <taxon>Australaves</taxon>
        <taxon>Passeriformes</taxon>
        <taxon>Passeroidea</taxon>
        <taxon>Passeridae</taxon>
        <taxon>Chloebia</taxon>
    </lineage>
</organism>
<keyword evidence="3" id="KW-1185">Reference proteome</keyword>
<gene>
    <name evidence="2" type="ORF">DV515_00018700</name>
</gene>
<sequence length="120" mass="13638">MAAMAALERWVSGQLQELLGLSGRHVPAFLVALARRSRSLEELLERLRETETLRVEEPRVREFARQLWDKVPREAPREPPGRAAERAALELQRHNRGYRLVESDEEEGPGPAPAGHAQEE</sequence>
<dbReference type="AlphaFoldDB" id="A0A3L8Q7K5"/>